<dbReference type="EMBL" id="JAMKOV010000012">
    <property type="protein sequence ID" value="KAI8037495.1"/>
    <property type="molecule type" value="Genomic_DNA"/>
</dbReference>
<accession>A0A9P9YI96</accession>
<keyword evidence="3" id="KW-1185">Reference proteome</keyword>
<feature type="transmembrane region" description="Helical" evidence="1">
    <location>
        <begin position="21"/>
        <end position="39"/>
    </location>
</feature>
<reference evidence="2" key="1">
    <citation type="journal article" date="2023" name="Genome Biol. Evol.">
        <title>Long-read-based Genome Assembly of Drosophila gunungcola Reveals Fewer Chemosensory Genes in Flower-breeding Species.</title>
        <authorList>
            <person name="Negi A."/>
            <person name="Liao B.Y."/>
            <person name="Yeh S.D."/>
        </authorList>
    </citation>
    <scope>NUCLEOTIDE SEQUENCE</scope>
    <source>
        <strain evidence="2">Sukarami</strain>
    </source>
</reference>
<organism evidence="2 3">
    <name type="scientific">Drosophila gunungcola</name>
    <name type="common">fruit fly</name>
    <dbReference type="NCBI Taxonomy" id="103775"/>
    <lineage>
        <taxon>Eukaryota</taxon>
        <taxon>Metazoa</taxon>
        <taxon>Ecdysozoa</taxon>
        <taxon>Arthropoda</taxon>
        <taxon>Hexapoda</taxon>
        <taxon>Insecta</taxon>
        <taxon>Pterygota</taxon>
        <taxon>Neoptera</taxon>
        <taxon>Endopterygota</taxon>
        <taxon>Diptera</taxon>
        <taxon>Brachycera</taxon>
        <taxon>Muscomorpha</taxon>
        <taxon>Ephydroidea</taxon>
        <taxon>Drosophilidae</taxon>
        <taxon>Drosophila</taxon>
        <taxon>Sophophora</taxon>
    </lineage>
</organism>
<sequence>MTNNASDLVQKKKKLTMQRRILFVLAILPIIFLMIWTVLKKEEPSPAVAANDGNKTCKTNGFWSMVFDIYYYFWEDKRPIATVKPKGYFEKIWNNLNR</sequence>
<keyword evidence="1" id="KW-1133">Transmembrane helix</keyword>
<keyword evidence="1" id="KW-0472">Membrane</keyword>
<keyword evidence="1" id="KW-0812">Transmembrane</keyword>
<evidence type="ECO:0000313" key="2">
    <source>
        <dbReference type="EMBL" id="KAI8037495.1"/>
    </source>
</evidence>
<comment type="caution">
    <text evidence="2">The sequence shown here is derived from an EMBL/GenBank/DDBJ whole genome shotgun (WGS) entry which is preliminary data.</text>
</comment>
<name>A0A9P9YI96_9MUSC</name>
<gene>
    <name evidence="2" type="ORF">M5D96_009647</name>
</gene>
<evidence type="ECO:0000313" key="3">
    <source>
        <dbReference type="Proteomes" id="UP001059596"/>
    </source>
</evidence>
<protein>
    <submittedName>
        <fullName evidence="2">Uncharacterized protein</fullName>
    </submittedName>
</protein>
<dbReference type="AlphaFoldDB" id="A0A9P9YI96"/>
<evidence type="ECO:0000256" key="1">
    <source>
        <dbReference type="SAM" id="Phobius"/>
    </source>
</evidence>
<dbReference type="Proteomes" id="UP001059596">
    <property type="component" value="Unassembled WGS sequence"/>
</dbReference>
<proteinExistence type="predicted"/>